<gene>
    <name evidence="3" type="ORF">QCO44_03660</name>
</gene>
<keyword evidence="1" id="KW-0175">Coiled coil</keyword>
<proteinExistence type="predicted"/>
<feature type="coiled-coil region" evidence="1">
    <location>
        <begin position="231"/>
        <end position="261"/>
    </location>
</feature>
<keyword evidence="2" id="KW-1133">Transmembrane helix</keyword>
<dbReference type="Proteomes" id="UP001559623">
    <property type="component" value="Unassembled WGS sequence"/>
</dbReference>
<evidence type="ECO:0000313" key="3">
    <source>
        <dbReference type="EMBL" id="MEX5284739.1"/>
    </source>
</evidence>
<evidence type="ECO:0008006" key="5">
    <source>
        <dbReference type="Google" id="ProtNLM"/>
    </source>
</evidence>
<dbReference type="EMBL" id="JARVLH010000002">
    <property type="protein sequence ID" value="MEX5284739.1"/>
    <property type="molecule type" value="Genomic_DNA"/>
</dbReference>
<comment type="caution">
    <text evidence="3">The sequence shown here is derived from an EMBL/GenBank/DDBJ whole genome shotgun (WGS) entry which is preliminary data.</text>
</comment>
<keyword evidence="2" id="KW-0812">Transmembrane</keyword>
<organism evidence="3 4">
    <name type="scientific">Selenomonas sputigena</name>
    <dbReference type="NCBI Taxonomy" id="69823"/>
    <lineage>
        <taxon>Bacteria</taxon>
        <taxon>Bacillati</taxon>
        <taxon>Bacillota</taxon>
        <taxon>Negativicutes</taxon>
        <taxon>Selenomonadales</taxon>
        <taxon>Selenomonadaceae</taxon>
        <taxon>Selenomonas</taxon>
    </lineage>
</organism>
<reference evidence="3 4" key="1">
    <citation type="submission" date="2023-04" db="EMBL/GenBank/DDBJ databases">
        <title>Genome Sequence of Selenomonas sputigena ATCC 33150.</title>
        <authorList>
            <person name="Miller D.P."/>
            <person name="Anvari S."/>
            <person name="Polson S.W."/>
            <person name="Macdonald M."/>
            <person name="Mcdowell J.V."/>
        </authorList>
    </citation>
    <scope>NUCLEOTIDE SEQUENCE [LARGE SCALE GENOMIC DNA]</scope>
    <source>
        <strain evidence="3 4">ATCC 33150</strain>
    </source>
</reference>
<keyword evidence="4" id="KW-1185">Reference proteome</keyword>
<evidence type="ECO:0000256" key="2">
    <source>
        <dbReference type="SAM" id="Phobius"/>
    </source>
</evidence>
<keyword evidence="2" id="KW-0472">Membrane</keyword>
<protein>
    <recommendedName>
        <fullName evidence="5">Outer membrane protein (OmpH-like)</fullName>
    </recommendedName>
</protein>
<feature type="transmembrane region" description="Helical" evidence="2">
    <location>
        <begin position="20"/>
        <end position="40"/>
    </location>
</feature>
<evidence type="ECO:0000313" key="4">
    <source>
        <dbReference type="Proteomes" id="UP001559623"/>
    </source>
</evidence>
<accession>A0ABV3X3G7</accession>
<evidence type="ECO:0000256" key="1">
    <source>
        <dbReference type="SAM" id="Coils"/>
    </source>
</evidence>
<name>A0ABV3X3G7_9FIRM</name>
<sequence length="344" mass="38519">MLLEKKQQDKEEPSTRNRKALIGGLALALLLLASGLILFFRTASPPPPPAVVEQETAIGIVDLERVSKEHEAYGQLTELLAQRETLVLEIGRFSALTAAINPPDLKEAPFQMAAVQKDLQKKRALEQELARERRRALAAWEEETNPEFLARKKAVEDEYQNRLVNIEMKLDNRKAMGLSDNETAALADELGRLRRERGEKLEALFAAREAEIRAKIAALAAQDKTRIPQTNTAEEAARQRAEAERRNSEALAARLQSLEMKEILRRKKDALEAKDEEIRIIREHIRKDIEAKAAKLALVHRVAMILVKETVGQEEASLAPAMSFPVIAPGSVDLTDELIAELKK</sequence>
<dbReference type="RefSeq" id="WP_368846463.1">
    <property type="nucleotide sequence ID" value="NZ_CP194411.1"/>
</dbReference>